<sequence>MGKRQGQITEDLPEFLGKSAWLITAQSFLLDRFTQDCEHILLAPKNVPGGKMTYSLTQGETKSKIGKGRMGRLLPSRLKRKDINDRIIFDCRRESPQNWAHFLNMHLPIFFHISERLSLQWDEVLLVLPANTPTYITKAAVLFGLETLLTDETLIGTYVDYEIDPWTSMRKSRVDWVSTDAVSNVVDAICDTGAPMPPKVFLARRNTRAIQNQTEVEEFLSSLGYVTIYPEDLTVSDQFRLFREAEEMVAVHGAGLAPLLFQKRNSNLKRLVEIMPVGHMTEVFHVIAQQVGCDWIGARGRIKSTYVPKIYGDMNVFSEYSLDDFEVDIRSLKEAITLIRNPSEDRNARAQM</sequence>
<keyword evidence="2" id="KW-0808">Transferase</keyword>
<evidence type="ECO:0000256" key="3">
    <source>
        <dbReference type="ARBA" id="ARBA00023180"/>
    </source>
</evidence>
<dbReference type="OrthoDB" id="7739983at2"/>
<protein>
    <recommendedName>
        <fullName evidence="4">Glycosyltransferase 61 catalytic domain-containing protein</fullName>
    </recommendedName>
</protein>
<keyword evidence="1" id="KW-0328">Glycosyltransferase</keyword>
<evidence type="ECO:0000259" key="4">
    <source>
        <dbReference type="Pfam" id="PF04577"/>
    </source>
</evidence>
<dbReference type="AlphaFoldDB" id="A0A1M5QWT0"/>
<reference evidence="5 6" key="1">
    <citation type="submission" date="2016-11" db="EMBL/GenBank/DDBJ databases">
        <authorList>
            <person name="Jaros S."/>
            <person name="Januszkiewicz K."/>
            <person name="Wedrychowicz H."/>
        </authorList>
    </citation>
    <scope>NUCLEOTIDE SEQUENCE [LARGE SCALE GENOMIC DNA]</scope>
    <source>
        <strain evidence="5 6">DSM 28715</strain>
    </source>
</reference>
<dbReference type="STRING" id="1508389.SAMN05444003_2367"/>
<dbReference type="Proteomes" id="UP000184074">
    <property type="component" value="Unassembled WGS sequence"/>
</dbReference>
<dbReference type="InterPro" id="IPR007657">
    <property type="entry name" value="Glycosyltransferase_61"/>
</dbReference>
<gene>
    <name evidence="5" type="ORF">SAMN05444003_2367</name>
</gene>
<organism evidence="5 6">
    <name type="scientific">Cognatiyoonia sediminum</name>
    <dbReference type="NCBI Taxonomy" id="1508389"/>
    <lineage>
        <taxon>Bacteria</taxon>
        <taxon>Pseudomonadati</taxon>
        <taxon>Pseudomonadota</taxon>
        <taxon>Alphaproteobacteria</taxon>
        <taxon>Rhodobacterales</taxon>
        <taxon>Paracoccaceae</taxon>
        <taxon>Cognatiyoonia</taxon>
    </lineage>
</organism>
<dbReference type="Pfam" id="PF04577">
    <property type="entry name" value="Glyco_transf_61"/>
    <property type="match status" value="1"/>
</dbReference>
<dbReference type="PANTHER" id="PTHR20961">
    <property type="entry name" value="GLYCOSYLTRANSFERASE"/>
    <property type="match status" value="1"/>
</dbReference>
<evidence type="ECO:0000313" key="5">
    <source>
        <dbReference type="EMBL" id="SHH18542.1"/>
    </source>
</evidence>
<name>A0A1M5QWT0_9RHOB</name>
<evidence type="ECO:0000256" key="1">
    <source>
        <dbReference type="ARBA" id="ARBA00022676"/>
    </source>
</evidence>
<feature type="domain" description="Glycosyltransferase 61 catalytic" evidence="4">
    <location>
        <begin position="100"/>
        <end position="266"/>
    </location>
</feature>
<keyword evidence="6" id="KW-1185">Reference proteome</keyword>
<dbReference type="GO" id="GO:0016757">
    <property type="term" value="F:glycosyltransferase activity"/>
    <property type="evidence" value="ECO:0007669"/>
    <property type="project" value="UniProtKB-KW"/>
</dbReference>
<evidence type="ECO:0000256" key="2">
    <source>
        <dbReference type="ARBA" id="ARBA00022679"/>
    </source>
</evidence>
<dbReference type="EMBL" id="FQXB01000003">
    <property type="protein sequence ID" value="SHH18542.1"/>
    <property type="molecule type" value="Genomic_DNA"/>
</dbReference>
<accession>A0A1M5QWT0</accession>
<keyword evidence="3" id="KW-0325">Glycoprotein</keyword>
<proteinExistence type="predicted"/>
<dbReference type="InterPro" id="IPR049625">
    <property type="entry name" value="Glyco_transf_61_cat"/>
</dbReference>
<evidence type="ECO:0000313" key="6">
    <source>
        <dbReference type="Proteomes" id="UP000184074"/>
    </source>
</evidence>